<reference evidence="1 2" key="1">
    <citation type="submission" date="2020-12" db="EMBL/GenBank/DDBJ databases">
        <title>FDA dAtabase for Regulatory Grade micrObial Sequences (FDA-ARGOS): Supporting development and validation of Infectious Disease Dx tests.</title>
        <authorList>
            <person name="Sproer C."/>
            <person name="Gronow S."/>
            <person name="Severitt S."/>
            <person name="Schroder I."/>
            <person name="Tallon L."/>
            <person name="Sadzewicz L."/>
            <person name="Zhao X."/>
            <person name="Boylan J."/>
            <person name="Ott S."/>
            <person name="Bowen H."/>
            <person name="Vavikolanu K."/>
            <person name="Mehta A."/>
            <person name="Aluvathingal J."/>
            <person name="Nadendla S."/>
            <person name="Lowell S."/>
            <person name="Myers T."/>
            <person name="Yan Y."/>
            <person name="Sichtig H."/>
        </authorList>
    </citation>
    <scope>NUCLEOTIDE SEQUENCE [LARGE SCALE GENOMIC DNA]</scope>
    <source>
        <strain evidence="1 2">FDAARGOS_1053</strain>
    </source>
</reference>
<dbReference type="RefSeq" id="WP_198481361.1">
    <property type="nucleotide sequence ID" value="NZ_CP066007.1"/>
</dbReference>
<protein>
    <submittedName>
        <fullName evidence="1">Uncharacterized protein</fullName>
    </submittedName>
</protein>
<evidence type="ECO:0000313" key="2">
    <source>
        <dbReference type="Proteomes" id="UP000596145"/>
    </source>
</evidence>
<organism evidence="1 2">
    <name type="scientific">Corynebacterium glucuronolyticum</name>
    <dbReference type="NCBI Taxonomy" id="39791"/>
    <lineage>
        <taxon>Bacteria</taxon>
        <taxon>Bacillati</taxon>
        <taxon>Actinomycetota</taxon>
        <taxon>Actinomycetes</taxon>
        <taxon>Mycobacteriales</taxon>
        <taxon>Corynebacteriaceae</taxon>
        <taxon>Corynebacterium</taxon>
    </lineage>
</organism>
<dbReference type="EMBL" id="CP066007">
    <property type="protein sequence ID" value="QQB45310.1"/>
    <property type="molecule type" value="Genomic_DNA"/>
</dbReference>
<proteinExistence type="predicted"/>
<gene>
    <name evidence="1" type="ORF">I6I10_07120</name>
</gene>
<name>A0A7T4BN68_9CORY</name>
<dbReference type="Proteomes" id="UP000596145">
    <property type="component" value="Chromosome"/>
</dbReference>
<evidence type="ECO:0000313" key="1">
    <source>
        <dbReference type="EMBL" id="QQB45310.1"/>
    </source>
</evidence>
<sequence length="59" mass="6351">MNQTRLIMWGLCQRGGCPHQAFYGASPLPEDFVYVRFPTVASMQGDATGAVTVIGMDAS</sequence>
<dbReference type="AlphaFoldDB" id="A0A7T4BN68"/>
<accession>A0A7T4BN68</accession>